<dbReference type="PROSITE" id="PS51900">
    <property type="entry name" value="CB"/>
    <property type="match status" value="1"/>
</dbReference>
<proteinExistence type="predicted"/>
<keyword evidence="1 2" id="KW-0238">DNA-binding</keyword>
<comment type="caution">
    <text evidence="4">The sequence shown here is derived from an EMBL/GenBank/DDBJ whole genome shotgun (WGS) entry which is preliminary data.</text>
</comment>
<evidence type="ECO:0000313" key="4">
    <source>
        <dbReference type="EMBL" id="CCH73604.1"/>
    </source>
</evidence>
<feature type="domain" description="Core-binding (CB)" evidence="3">
    <location>
        <begin position="77"/>
        <end position="160"/>
    </location>
</feature>
<sequence>MTWRWIVARERRERGDGTIFYRKSRKRWAAQVDLGVDAAGARVRPTVYGATREEVRTKLEELRNAHRKGADLTARGTTFDEIATAWLQRDVGERVSESTRSNYETLLRGRISHAIGQDRVVDLRTEDVEDMLLEMRDLGLSARYMRLTLNLTSRVLDYAMRRDVILRNVADRVRAPAGLNRPGFVGGS</sequence>
<dbReference type="InterPro" id="IPR011010">
    <property type="entry name" value="DNA_brk_join_enz"/>
</dbReference>
<evidence type="ECO:0000256" key="1">
    <source>
        <dbReference type="ARBA" id="ARBA00023125"/>
    </source>
</evidence>
<dbReference type="AlphaFoldDB" id="W6K3P1"/>
<dbReference type="EMBL" id="CAJA01000224">
    <property type="protein sequence ID" value="CCH73604.1"/>
    <property type="molecule type" value="Genomic_DNA"/>
</dbReference>
<dbReference type="InterPro" id="IPR010998">
    <property type="entry name" value="Integrase_recombinase_N"/>
</dbReference>
<dbReference type="OrthoDB" id="1822491at2"/>
<dbReference type="GO" id="GO:0003677">
    <property type="term" value="F:DNA binding"/>
    <property type="evidence" value="ECO:0007669"/>
    <property type="project" value="UniProtKB-UniRule"/>
</dbReference>
<dbReference type="InterPro" id="IPR053876">
    <property type="entry name" value="Phage_int_M"/>
</dbReference>
<reference evidence="4 5" key="1">
    <citation type="journal article" date="2013" name="ISME J.">
        <title>A metabolic model for members of the genus Tetrasphaera involved in enhanced biological phosphorus removal.</title>
        <authorList>
            <person name="Kristiansen R."/>
            <person name="Nguyen H.T.T."/>
            <person name="Saunders A.M."/>
            <person name="Nielsen J.L."/>
            <person name="Wimmer R."/>
            <person name="Le V.Q."/>
            <person name="McIlroy S.J."/>
            <person name="Petrovski S."/>
            <person name="Seviour R.J."/>
            <person name="Calteau A."/>
            <person name="Nielsen K.L."/>
            <person name="Nielsen P.H."/>
        </authorList>
    </citation>
    <scope>NUCLEOTIDE SEQUENCE [LARGE SCALE GENOMIC DNA]</scope>
    <source>
        <strain evidence="4 5">Ben110</strain>
    </source>
</reference>
<protein>
    <recommendedName>
        <fullName evidence="3">Core-binding (CB) domain-containing protein</fullName>
    </recommendedName>
</protein>
<dbReference type="Gene3D" id="1.10.150.130">
    <property type="match status" value="1"/>
</dbReference>
<dbReference type="RefSeq" id="WP_048694406.1">
    <property type="nucleotide sequence ID" value="NZ_HG764815.1"/>
</dbReference>
<evidence type="ECO:0000256" key="2">
    <source>
        <dbReference type="PROSITE-ProRule" id="PRU01248"/>
    </source>
</evidence>
<evidence type="ECO:0000313" key="5">
    <source>
        <dbReference type="Proteomes" id="UP000035763"/>
    </source>
</evidence>
<dbReference type="STRING" id="1193182.BN11_300009"/>
<dbReference type="Pfam" id="PF22022">
    <property type="entry name" value="Phage_int_M"/>
    <property type="match status" value="1"/>
</dbReference>
<evidence type="ECO:0000259" key="3">
    <source>
        <dbReference type="PROSITE" id="PS51900"/>
    </source>
</evidence>
<organism evidence="4 5">
    <name type="scientific">Nostocoides australiense Ben110</name>
    <dbReference type="NCBI Taxonomy" id="1193182"/>
    <lineage>
        <taxon>Bacteria</taxon>
        <taxon>Bacillati</taxon>
        <taxon>Actinomycetota</taxon>
        <taxon>Actinomycetes</taxon>
        <taxon>Micrococcales</taxon>
        <taxon>Intrasporangiaceae</taxon>
        <taxon>Nostocoides</taxon>
    </lineage>
</organism>
<gene>
    <name evidence="4" type="ORF">BN11_300009</name>
</gene>
<name>W6K3P1_9MICO</name>
<dbReference type="SUPFAM" id="SSF56349">
    <property type="entry name" value="DNA breaking-rejoining enzymes"/>
    <property type="match status" value="1"/>
</dbReference>
<dbReference type="InterPro" id="IPR044068">
    <property type="entry name" value="CB"/>
</dbReference>
<dbReference type="Proteomes" id="UP000035763">
    <property type="component" value="Unassembled WGS sequence"/>
</dbReference>
<keyword evidence="5" id="KW-1185">Reference proteome</keyword>
<accession>W6K3P1</accession>